<dbReference type="InterPro" id="IPR029071">
    <property type="entry name" value="Ubiquitin-like_domsf"/>
</dbReference>
<proteinExistence type="predicted"/>
<dbReference type="AlphaFoldDB" id="A0ABC8ZJN0"/>
<name>A0ABC8ZJN0_9POAL</name>
<sequence length="130" mass="13986">MPPPSPPGNAEAGVEAARGTATAQVKTEAGDGALINVKVTSQIAADVFFRIKRDVKLRRLMDLYCGKHSLDPSAVEFLDPDCRRIKPAQTPDDIGLKDGDEIDVMLKVDGGGCQCTAAREPAGLLRERRR</sequence>
<organism evidence="2 3">
    <name type="scientific">Urochloa decumbens</name>
    <dbReference type="NCBI Taxonomy" id="240449"/>
    <lineage>
        <taxon>Eukaryota</taxon>
        <taxon>Viridiplantae</taxon>
        <taxon>Streptophyta</taxon>
        <taxon>Embryophyta</taxon>
        <taxon>Tracheophyta</taxon>
        <taxon>Spermatophyta</taxon>
        <taxon>Magnoliopsida</taxon>
        <taxon>Liliopsida</taxon>
        <taxon>Poales</taxon>
        <taxon>Poaceae</taxon>
        <taxon>PACMAD clade</taxon>
        <taxon>Panicoideae</taxon>
        <taxon>Panicodae</taxon>
        <taxon>Paniceae</taxon>
        <taxon>Melinidinae</taxon>
        <taxon>Urochloa</taxon>
    </lineage>
</organism>
<feature type="domain" description="Rad60/SUMO-like" evidence="1">
    <location>
        <begin position="35"/>
        <end position="106"/>
    </location>
</feature>
<reference evidence="2 3" key="2">
    <citation type="submission" date="2024-10" db="EMBL/GenBank/DDBJ databases">
        <authorList>
            <person name="Ryan C."/>
        </authorList>
    </citation>
    <scope>NUCLEOTIDE SEQUENCE [LARGE SCALE GENOMIC DNA]</scope>
</reference>
<accession>A0ABC8ZJN0</accession>
<dbReference type="PANTHER" id="PTHR10562">
    <property type="entry name" value="SMALL UBIQUITIN-RELATED MODIFIER"/>
    <property type="match status" value="1"/>
</dbReference>
<reference evidence="3" key="1">
    <citation type="submission" date="2024-06" db="EMBL/GenBank/DDBJ databases">
        <authorList>
            <person name="Ryan C."/>
        </authorList>
    </citation>
    <scope>NUCLEOTIDE SEQUENCE [LARGE SCALE GENOMIC DNA]</scope>
</reference>
<evidence type="ECO:0000259" key="1">
    <source>
        <dbReference type="Pfam" id="PF11976"/>
    </source>
</evidence>
<evidence type="ECO:0000313" key="3">
    <source>
        <dbReference type="Proteomes" id="UP001497457"/>
    </source>
</evidence>
<dbReference type="Gene3D" id="3.10.20.90">
    <property type="entry name" value="Phosphatidylinositol 3-kinase Catalytic Subunit, Chain A, domain 1"/>
    <property type="match status" value="1"/>
</dbReference>
<dbReference type="Pfam" id="PF11976">
    <property type="entry name" value="Rad60-SLD"/>
    <property type="match status" value="1"/>
</dbReference>
<keyword evidence="3" id="KW-1185">Reference proteome</keyword>
<protein>
    <recommendedName>
        <fullName evidence="1">Rad60/SUMO-like domain-containing protein</fullName>
    </recommendedName>
</protein>
<evidence type="ECO:0000313" key="2">
    <source>
        <dbReference type="EMBL" id="CAL4960404.1"/>
    </source>
</evidence>
<gene>
    <name evidence="2" type="ORF">URODEC1_LOCUS44392</name>
</gene>
<dbReference type="EMBL" id="OZ075129">
    <property type="protein sequence ID" value="CAL4960404.1"/>
    <property type="molecule type" value="Genomic_DNA"/>
</dbReference>
<dbReference type="SUPFAM" id="SSF54236">
    <property type="entry name" value="Ubiquitin-like"/>
    <property type="match status" value="1"/>
</dbReference>
<dbReference type="Proteomes" id="UP001497457">
    <property type="component" value="Chromosome 19rd"/>
</dbReference>
<dbReference type="InterPro" id="IPR022617">
    <property type="entry name" value="Rad60/SUMO-like_dom"/>
</dbReference>